<dbReference type="Pfam" id="PF01261">
    <property type="entry name" value="AP_endonuc_2"/>
    <property type="match status" value="1"/>
</dbReference>
<protein>
    <submittedName>
        <fullName evidence="2">Sugar phosphate isomerase/epimerase</fullName>
    </submittedName>
</protein>
<accession>A0ABP7A4H3</accession>
<keyword evidence="2" id="KW-0413">Isomerase</keyword>
<organism evidence="2 3">
    <name type="scientific">Kineosporia mesophila</name>
    <dbReference type="NCBI Taxonomy" id="566012"/>
    <lineage>
        <taxon>Bacteria</taxon>
        <taxon>Bacillati</taxon>
        <taxon>Actinomycetota</taxon>
        <taxon>Actinomycetes</taxon>
        <taxon>Kineosporiales</taxon>
        <taxon>Kineosporiaceae</taxon>
        <taxon>Kineosporia</taxon>
    </lineage>
</organism>
<name>A0ABP7A4H3_9ACTN</name>
<evidence type="ECO:0000313" key="2">
    <source>
        <dbReference type="EMBL" id="GAA3624715.1"/>
    </source>
</evidence>
<dbReference type="GO" id="GO:0016853">
    <property type="term" value="F:isomerase activity"/>
    <property type="evidence" value="ECO:0007669"/>
    <property type="project" value="UniProtKB-KW"/>
</dbReference>
<gene>
    <name evidence="2" type="ORF">GCM10022223_47250</name>
</gene>
<dbReference type="RefSeq" id="WP_231487799.1">
    <property type="nucleotide sequence ID" value="NZ_BAAAZO010000009.1"/>
</dbReference>
<keyword evidence="3" id="KW-1185">Reference proteome</keyword>
<evidence type="ECO:0000313" key="3">
    <source>
        <dbReference type="Proteomes" id="UP001501074"/>
    </source>
</evidence>
<dbReference type="PANTHER" id="PTHR12110">
    <property type="entry name" value="HYDROXYPYRUVATE ISOMERASE"/>
    <property type="match status" value="1"/>
</dbReference>
<comment type="caution">
    <text evidence="2">The sequence shown here is derived from an EMBL/GenBank/DDBJ whole genome shotgun (WGS) entry which is preliminary data.</text>
</comment>
<dbReference type="Gene3D" id="3.20.20.150">
    <property type="entry name" value="Divalent-metal-dependent TIM barrel enzymes"/>
    <property type="match status" value="1"/>
</dbReference>
<proteinExistence type="predicted"/>
<dbReference type="Proteomes" id="UP001501074">
    <property type="component" value="Unassembled WGS sequence"/>
</dbReference>
<dbReference type="EMBL" id="BAAAZO010000009">
    <property type="protein sequence ID" value="GAA3624715.1"/>
    <property type="molecule type" value="Genomic_DNA"/>
</dbReference>
<sequence length="290" mass="31880">MTETPSPWATRRRAPVRSTPQELHLSAMTLRYCSFSDRVLAAAAAGFSGIGLGAVDYLDARRSEFSEEQLADYVSRHGLRVVELEFLADWWREADVRGVRLEEDLLFYLADLLEVPQINVGLFAEVPMDVQKQQFRRLCTRAADHGVRIALEFMPYSSLRTLDAARELVSCADTGNAGLMLDAWHWHRSGGTPDELRALSASEVFAVQLCDASAVPNPDLRHEGRHERLLPGEGVVDLNGFLGALTGIGVDLPLAVEVLSDQLDARHPVEVARLAAQSVTPLLAERAAVA</sequence>
<dbReference type="SUPFAM" id="SSF51658">
    <property type="entry name" value="Xylose isomerase-like"/>
    <property type="match status" value="1"/>
</dbReference>
<feature type="domain" description="Xylose isomerase-like TIM barrel" evidence="1">
    <location>
        <begin position="41"/>
        <end position="270"/>
    </location>
</feature>
<reference evidence="3" key="1">
    <citation type="journal article" date="2019" name="Int. J. Syst. Evol. Microbiol.">
        <title>The Global Catalogue of Microorganisms (GCM) 10K type strain sequencing project: providing services to taxonomists for standard genome sequencing and annotation.</title>
        <authorList>
            <consortium name="The Broad Institute Genomics Platform"/>
            <consortium name="The Broad Institute Genome Sequencing Center for Infectious Disease"/>
            <person name="Wu L."/>
            <person name="Ma J."/>
        </authorList>
    </citation>
    <scope>NUCLEOTIDE SEQUENCE [LARGE SCALE GENOMIC DNA]</scope>
    <source>
        <strain evidence="3">JCM 16902</strain>
    </source>
</reference>
<dbReference type="InterPro" id="IPR013022">
    <property type="entry name" value="Xyl_isomerase-like_TIM-brl"/>
</dbReference>
<dbReference type="InterPro" id="IPR036237">
    <property type="entry name" value="Xyl_isomerase-like_sf"/>
</dbReference>
<evidence type="ECO:0000259" key="1">
    <source>
        <dbReference type="Pfam" id="PF01261"/>
    </source>
</evidence>
<dbReference type="InterPro" id="IPR050312">
    <property type="entry name" value="IolE/XylAMocC-like"/>
</dbReference>
<dbReference type="PANTHER" id="PTHR12110:SF48">
    <property type="entry name" value="BLL3656 PROTEIN"/>
    <property type="match status" value="1"/>
</dbReference>